<gene>
    <name evidence="3" type="ORF">PPYR_11306</name>
</gene>
<evidence type="ECO:0000313" key="3">
    <source>
        <dbReference type="EMBL" id="KAB0794467.1"/>
    </source>
</evidence>
<keyword evidence="2" id="KW-0472">Membrane</keyword>
<sequence>MQTMEMRQTWDRFRENARFFWESYIAVSIMRNCIVLVFVLTVVNSSNTQITGAVGTTRVPSFITPDPNDSKNKNEENGDTEGGVSNIQIEPEYNSTRNKIILNVSWDKPSNESSVRYYDFKITPNSTYQECNHDEFKITKRNKTWTSMRLPPDLYRYEIFPGCTYIISVITGRDKNRRFQDDILYTLPECVGNKCSCIHLSPHVNNLSVNEFNPGSINISWEINREGSNETIFNITRILLEYRSKADRVPFNKLATVDTVDDDYFIQREGYKLFTPGELYEIQATFYNTFECKVINYTNFSLAALEVLQDTTLKGFSWEIILLIACSSLTILLFGSYIIRRNRLILKEIICHTFSLRFARTENYADKSPAAYIIIPTAVKREEETNPLYIEKEILNEQRGVYLSQCAKEPEEVRGIIVTRNRVFKFEQ</sequence>
<proteinExistence type="predicted"/>
<dbReference type="AlphaFoldDB" id="A0A5N4AAX4"/>
<evidence type="ECO:0000313" key="4">
    <source>
        <dbReference type="Proteomes" id="UP000327044"/>
    </source>
</evidence>
<comment type="caution">
    <text evidence="3">The sequence shown here is derived from an EMBL/GenBank/DDBJ whole genome shotgun (WGS) entry which is preliminary data.</text>
</comment>
<organism evidence="3 4">
    <name type="scientific">Photinus pyralis</name>
    <name type="common">Common eastern firefly</name>
    <name type="synonym">Lampyris pyralis</name>
    <dbReference type="NCBI Taxonomy" id="7054"/>
    <lineage>
        <taxon>Eukaryota</taxon>
        <taxon>Metazoa</taxon>
        <taxon>Ecdysozoa</taxon>
        <taxon>Arthropoda</taxon>
        <taxon>Hexapoda</taxon>
        <taxon>Insecta</taxon>
        <taxon>Pterygota</taxon>
        <taxon>Neoptera</taxon>
        <taxon>Endopterygota</taxon>
        <taxon>Coleoptera</taxon>
        <taxon>Polyphaga</taxon>
        <taxon>Elateriformia</taxon>
        <taxon>Elateroidea</taxon>
        <taxon>Lampyridae</taxon>
        <taxon>Lampyrinae</taxon>
        <taxon>Photinus</taxon>
    </lineage>
</organism>
<feature type="transmembrane region" description="Helical" evidence="2">
    <location>
        <begin position="316"/>
        <end position="339"/>
    </location>
</feature>
<evidence type="ECO:0000256" key="1">
    <source>
        <dbReference type="SAM" id="MobiDB-lite"/>
    </source>
</evidence>
<dbReference type="Proteomes" id="UP000327044">
    <property type="component" value="Unassembled WGS sequence"/>
</dbReference>
<feature type="transmembrane region" description="Helical" evidence="2">
    <location>
        <begin position="21"/>
        <end position="43"/>
    </location>
</feature>
<reference evidence="3 4" key="1">
    <citation type="journal article" date="2018" name="Elife">
        <title>Firefly genomes illuminate parallel origins of bioluminescence in beetles.</title>
        <authorList>
            <person name="Fallon T.R."/>
            <person name="Lower S.E."/>
            <person name="Chang C.H."/>
            <person name="Bessho-Uehara M."/>
            <person name="Martin G.J."/>
            <person name="Bewick A.J."/>
            <person name="Behringer M."/>
            <person name="Debat H.J."/>
            <person name="Wong I."/>
            <person name="Day J.C."/>
            <person name="Suvorov A."/>
            <person name="Silva C.J."/>
            <person name="Stanger-Hall K.F."/>
            <person name="Hall D.W."/>
            <person name="Schmitz R.J."/>
            <person name="Nelson D.R."/>
            <person name="Lewis S.M."/>
            <person name="Shigenobu S."/>
            <person name="Bybee S.M."/>
            <person name="Larracuente A.M."/>
            <person name="Oba Y."/>
            <person name="Weng J.K."/>
        </authorList>
    </citation>
    <scope>NUCLEOTIDE SEQUENCE [LARGE SCALE GENOMIC DNA]</scope>
    <source>
        <strain evidence="3">1611_PpyrPB1</strain>
        <tissue evidence="3">Whole body</tissue>
    </source>
</reference>
<feature type="region of interest" description="Disordered" evidence="1">
    <location>
        <begin position="58"/>
        <end position="86"/>
    </location>
</feature>
<keyword evidence="2" id="KW-1133">Transmembrane helix</keyword>
<dbReference type="EMBL" id="VVIM01000008">
    <property type="protein sequence ID" value="KAB0794467.1"/>
    <property type="molecule type" value="Genomic_DNA"/>
</dbReference>
<accession>A0A5N4AAX4</accession>
<evidence type="ECO:0000256" key="2">
    <source>
        <dbReference type="SAM" id="Phobius"/>
    </source>
</evidence>
<protein>
    <submittedName>
        <fullName evidence="3">Uncharacterized protein</fullName>
    </submittedName>
</protein>
<dbReference type="InParanoid" id="A0A5N4AAX4"/>
<keyword evidence="2" id="KW-0812">Transmembrane</keyword>
<name>A0A5N4AAX4_PHOPY</name>
<keyword evidence="4" id="KW-1185">Reference proteome</keyword>